<keyword evidence="2 5" id="KW-0808">Transferase</keyword>
<dbReference type="Gene3D" id="1.10.8.10">
    <property type="entry name" value="DNA helicase RuvA subunit, C-terminal domain"/>
    <property type="match status" value="1"/>
</dbReference>
<evidence type="ECO:0000259" key="6">
    <source>
        <dbReference type="Pfam" id="PF05175"/>
    </source>
</evidence>
<dbReference type="Proteomes" id="UP000308054">
    <property type="component" value="Unassembled WGS sequence"/>
</dbReference>
<organism evidence="8 9">
    <name type="scientific">Marinicauda algicola</name>
    <dbReference type="NCBI Taxonomy" id="2029849"/>
    <lineage>
        <taxon>Bacteria</taxon>
        <taxon>Pseudomonadati</taxon>
        <taxon>Pseudomonadota</taxon>
        <taxon>Alphaproteobacteria</taxon>
        <taxon>Maricaulales</taxon>
        <taxon>Maricaulaceae</taxon>
        <taxon>Marinicauda</taxon>
    </lineage>
</organism>
<evidence type="ECO:0000313" key="9">
    <source>
        <dbReference type="Proteomes" id="UP000308054"/>
    </source>
</evidence>
<dbReference type="EMBL" id="SRXW01000005">
    <property type="protein sequence ID" value="TGY87545.1"/>
    <property type="molecule type" value="Genomic_DNA"/>
</dbReference>
<dbReference type="GO" id="GO:0102559">
    <property type="term" value="F:peptide chain release factor N(5)-glutamine methyltransferase activity"/>
    <property type="evidence" value="ECO:0007669"/>
    <property type="project" value="UniProtKB-EC"/>
</dbReference>
<evidence type="ECO:0000256" key="2">
    <source>
        <dbReference type="ARBA" id="ARBA00022679"/>
    </source>
</evidence>
<keyword evidence="1 5" id="KW-0489">Methyltransferase</keyword>
<dbReference type="InterPro" id="IPR002052">
    <property type="entry name" value="DNA_methylase_N6_adenine_CS"/>
</dbReference>
<dbReference type="PROSITE" id="PS00092">
    <property type="entry name" value="N6_MTASE"/>
    <property type="match status" value="1"/>
</dbReference>
<feature type="domain" description="Methyltransferase small" evidence="6">
    <location>
        <begin position="128"/>
        <end position="206"/>
    </location>
</feature>
<gene>
    <name evidence="5 8" type="primary">prmC</name>
    <name evidence="8" type="ORF">E5163_14000</name>
</gene>
<keyword evidence="3 5" id="KW-0949">S-adenosyl-L-methionine</keyword>
<feature type="binding site" evidence="5">
    <location>
        <position position="186"/>
    </location>
    <ligand>
        <name>S-adenosyl-L-methionine</name>
        <dbReference type="ChEBI" id="CHEBI:59789"/>
    </ligand>
</feature>
<evidence type="ECO:0000259" key="7">
    <source>
        <dbReference type="Pfam" id="PF17827"/>
    </source>
</evidence>
<feature type="binding site" evidence="5">
    <location>
        <position position="200"/>
    </location>
    <ligand>
        <name>S-adenosyl-L-methionine</name>
        <dbReference type="ChEBI" id="CHEBI:59789"/>
    </ligand>
</feature>
<sequence>MDPERGGHGPDRPLTRAEALRCVRGRLEAAGIEDAAFEARQLILAAAGLERSDLAARPEQEIGESERAALDALLARRLAREPLSHILGSQPFWTLDLKVTPDVLTPRADTETVVEVALEAATDRSAPLRILDIATGSGAIALALLSELSHARAVATDLCPAALAVARENAARHGLASRIAFVGTSWADGVGGRFDLIVSNPPYIASSVIDTLDPEVKDHEPRLALDGGADGLDPYPRLFAEARRLLGAGGTGVFEIGFDQGEAVLALAREAGAGRAELRRDLAGRHRAIVFDFG</sequence>
<keyword evidence="9" id="KW-1185">Reference proteome</keyword>
<name>A0A4S2GWS0_9PROT</name>
<dbReference type="EC" id="2.1.1.297" evidence="5"/>
<comment type="function">
    <text evidence="5">Methylates the class 1 translation termination release factors RF1/PrfA and RF2/PrfB on the glutamine residue of the universally conserved GGQ motif.</text>
</comment>
<reference evidence="8 9" key="1">
    <citation type="journal article" date="2017" name="Int. J. Syst. Evol. Microbiol.">
        <title>Marinicauda algicola sp. nov., isolated from a marine red alga Rhodosorus marinus.</title>
        <authorList>
            <person name="Jeong S.E."/>
            <person name="Jeon S.H."/>
            <person name="Chun B.H."/>
            <person name="Kim D.W."/>
            <person name="Jeon C.O."/>
        </authorList>
    </citation>
    <scope>NUCLEOTIDE SEQUENCE [LARGE SCALE GENOMIC DNA]</scope>
    <source>
        <strain evidence="8 9">JCM 31718</strain>
    </source>
</reference>
<dbReference type="InterPro" id="IPR050320">
    <property type="entry name" value="N5-glutamine_MTase"/>
</dbReference>
<dbReference type="NCBIfam" id="TIGR00536">
    <property type="entry name" value="hemK_fam"/>
    <property type="match status" value="1"/>
</dbReference>
<comment type="similarity">
    <text evidence="5">Belongs to the protein N5-glutamine methyltransferase family. PrmC subfamily.</text>
</comment>
<dbReference type="PANTHER" id="PTHR18895:SF74">
    <property type="entry name" value="MTRF1L RELEASE FACTOR GLUTAMINE METHYLTRANSFERASE"/>
    <property type="match status" value="1"/>
</dbReference>
<accession>A0A4S2GWS0</accession>
<feature type="binding site" evidence="5">
    <location>
        <begin position="200"/>
        <end position="203"/>
    </location>
    <ligand>
        <name>substrate</name>
    </ligand>
</feature>
<dbReference type="GO" id="GO:0003676">
    <property type="term" value="F:nucleic acid binding"/>
    <property type="evidence" value="ECO:0007669"/>
    <property type="project" value="InterPro"/>
</dbReference>
<proteinExistence type="inferred from homology"/>
<dbReference type="Pfam" id="PF05175">
    <property type="entry name" value="MTS"/>
    <property type="match status" value="1"/>
</dbReference>
<evidence type="ECO:0000313" key="8">
    <source>
        <dbReference type="EMBL" id="TGY87545.1"/>
    </source>
</evidence>
<dbReference type="HAMAP" id="MF_02126">
    <property type="entry name" value="RF_methyltr_PrmC"/>
    <property type="match status" value="1"/>
</dbReference>
<dbReference type="PRINTS" id="PR00507">
    <property type="entry name" value="N12N6MTFRASE"/>
</dbReference>
<evidence type="ECO:0000256" key="4">
    <source>
        <dbReference type="ARBA" id="ARBA00048391"/>
    </source>
</evidence>
<dbReference type="GO" id="GO:0032259">
    <property type="term" value="P:methylation"/>
    <property type="evidence" value="ECO:0007669"/>
    <property type="project" value="UniProtKB-KW"/>
</dbReference>
<dbReference type="InterPro" id="IPR040758">
    <property type="entry name" value="PrmC_N"/>
</dbReference>
<dbReference type="NCBIfam" id="TIGR03534">
    <property type="entry name" value="RF_mod_PrmC"/>
    <property type="match status" value="1"/>
</dbReference>
<comment type="caution">
    <text evidence="5">Lacks conserved residue(s) required for the propagation of feature annotation.</text>
</comment>
<protein>
    <recommendedName>
        <fullName evidence="5">Release factor glutamine methyltransferase</fullName>
        <shortName evidence="5">RF MTase</shortName>
        <ecNumber evidence="5">2.1.1.297</ecNumber>
    </recommendedName>
    <alternativeName>
        <fullName evidence="5">N5-glutamine methyltransferase PrmC</fullName>
    </alternativeName>
    <alternativeName>
        <fullName evidence="5">Protein-(glutamine-N5) MTase PrmC</fullName>
    </alternativeName>
    <alternativeName>
        <fullName evidence="5">Protein-glutamine N-methyltransferase PrmC</fullName>
    </alternativeName>
</protein>
<dbReference type="OrthoDB" id="9800643at2"/>
<dbReference type="PANTHER" id="PTHR18895">
    <property type="entry name" value="HEMK METHYLTRANSFERASE"/>
    <property type="match status" value="1"/>
</dbReference>
<dbReference type="Pfam" id="PF17827">
    <property type="entry name" value="PrmC_N"/>
    <property type="match status" value="1"/>
</dbReference>
<dbReference type="AlphaFoldDB" id="A0A4S2GWS0"/>
<feature type="domain" description="Release factor glutamine methyltransferase N-terminal" evidence="7">
    <location>
        <begin position="18"/>
        <end position="88"/>
    </location>
</feature>
<feature type="binding site" evidence="5">
    <location>
        <position position="157"/>
    </location>
    <ligand>
        <name>S-adenosyl-L-methionine</name>
        <dbReference type="ChEBI" id="CHEBI:59789"/>
    </ligand>
</feature>
<comment type="catalytic activity">
    <reaction evidence="4 5">
        <text>L-glutaminyl-[peptide chain release factor] + S-adenosyl-L-methionine = N(5)-methyl-L-glutaminyl-[peptide chain release factor] + S-adenosyl-L-homocysteine + H(+)</text>
        <dbReference type="Rhea" id="RHEA:42896"/>
        <dbReference type="Rhea" id="RHEA-COMP:10271"/>
        <dbReference type="Rhea" id="RHEA-COMP:10272"/>
        <dbReference type="ChEBI" id="CHEBI:15378"/>
        <dbReference type="ChEBI" id="CHEBI:30011"/>
        <dbReference type="ChEBI" id="CHEBI:57856"/>
        <dbReference type="ChEBI" id="CHEBI:59789"/>
        <dbReference type="ChEBI" id="CHEBI:61891"/>
        <dbReference type="EC" id="2.1.1.297"/>
    </reaction>
</comment>
<evidence type="ECO:0000256" key="3">
    <source>
        <dbReference type="ARBA" id="ARBA00022691"/>
    </source>
</evidence>
<evidence type="ECO:0000256" key="5">
    <source>
        <dbReference type="HAMAP-Rule" id="MF_02126"/>
    </source>
</evidence>
<dbReference type="InterPro" id="IPR007848">
    <property type="entry name" value="Small_mtfrase_dom"/>
</dbReference>
<dbReference type="InterPro" id="IPR029063">
    <property type="entry name" value="SAM-dependent_MTases_sf"/>
</dbReference>
<dbReference type="InterPro" id="IPR004556">
    <property type="entry name" value="HemK-like"/>
</dbReference>
<dbReference type="InterPro" id="IPR019874">
    <property type="entry name" value="RF_methyltr_PrmC"/>
</dbReference>
<dbReference type="CDD" id="cd02440">
    <property type="entry name" value="AdoMet_MTases"/>
    <property type="match status" value="1"/>
</dbReference>
<dbReference type="SUPFAM" id="SSF53335">
    <property type="entry name" value="S-adenosyl-L-methionine-dependent methyltransferases"/>
    <property type="match status" value="1"/>
</dbReference>
<evidence type="ECO:0000256" key="1">
    <source>
        <dbReference type="ARBA" id="ARBA00022603"/>
    </source>
</evidence>
<comment type="caution">
    <text evidence="8">The sequence shown here is derived from an EMBL/GenBank/DDBJ whole genome shotgun (WGS) entry which is preliminary data.</text>
</comment>
<dbReference type="Gene3D" id="3.40.50.150">
    <property type="entry name" value="Vaccinia Virus protein VP39"/>
    <property type="match status" value="1"/>
</dbReference>